<sequence length="247" mass="27933">MDPNTSFDLEIRIISRNLNSQWDLLNKVVDADFTNFRDLVDEVLEKYPPCSNEIASLFYFSMDRKTNIQICSDQDLVEMFAKHKASKCCLLSVCYHNPDSEPPEIPTWEFSGTVHSIEAPFTPSVSCPMLPEPSLQSHTQSADTDFLANPNPSFDHVGIDEEGLYIDIGFQNPIPDASNEQGQSEMMNQTHAMNLDIDEIVKDREPAQKPEADYDKLDPPMAVTRNPYPHECHSTRRADSCVGVTQF</sequence>
<dbReference type="AlphaFoldDB" id="A0A8T0RSR5"/>
<keyword evidence="2" id="KW-1185">Reference proteome</keyword>
<evidence type="ECO:0008006" key="3">
    <source>
        <dbReference type="Google" id="ProtNLM"/>
    </source>
</evidence>
<gene>
    <name evidence="1" type="ORF">PVAP13_5NG332843</name>
</gene>
<comment type="caution">
    <text evidence="1">The sequence shown here is derived from an EMBL/GenBank/DDBJ whole genome shotgun (WGS) entry which is preliminary data.</text>
</comment>
<evidence type="ECO:0000313" key="1">
    <source>
        <dbReference type="EMBL" id="KAG2588400.1"/>
    </source>
</evidence>
<dbReference type="EMBL" id="CM029046">
    <property type="protein sequence ID" value="KAG2588400.1"/>
    <property type="molecule type" value="Genomic_DNA"/>
</dbReference>
<reference evidence="1" key="1">
    <citation type="submission" date="2020-05" db="EMBL/GenBank/DDBJ databases">
        <title>WGS assembly of Panicum virgatum.</title>
        <authorList>
            <person name="Lovell J.T."/>
            <person name="Jenkins J."/>
            <person name="Shu S."/>
            <person name="Juenger T.E."/>
            <person name="Schmutz J."/>
        </authorList>
    </citation>
    <scope>NUCLEOTIDE SEQUENCE</scope>
    <source>
        <strain evidence="1">AP13</strain>
    </source>
</reference>
<proteinExistence type="predicted"/>
<protein>
    <recommendedName>
        <fullName evidence="3">PB1 domain-containing protein</fullName>
    </recommendedName>
</protein>
<accession>A0A8T0RSR5</accession>
<dbReference type="Proteomes" id="UP000823388">
    <property type="component" value="Chromosome 5N"/>
</dbReference>
<name>A0A8T0RSR5_PANVG</name>
<organism evidence="1 2">
    <name type="scientific">Panicum virgatum</name>
    <name type="common">Blackwell switchgrass</name>
    <dbReference type="NCBI Taxonomy" id="38727"/>
    <lineage>
        <taxon>Eukaryota</taxon>
        <taxon>Viridiplantae</taxon>
        <taxon>Streptophyta</taxon>
        <taxon>Embryophyta</taxon>
        <taxon>Tracheophyta</taxon>
        <taxon>Spermatophyta</taxon>
        <taxon>Magnoliopsida</taxon>
        <taxon>Liliopsida</taxon>
        <taxon>Poales</taxon>
        <taxon>Poaceae</taxon>
        <taxon>PACMAD clade</taxon>
        <taxon>Panicoideae</taxon>
        <taxon>Panicodae</taxon>
        <taxon>Paniceae</taxon>
        <taxon>Panicinae</taxon>
        <taxon>Panicum</taxon>
        <taxon>Panicum sect. Hiantes</taxon>
    </lineage>
</organism>
<evidence type="ECO:0000313" key="2">
    <source>
        <dbReference type="Proteomes" id="UP000823388"/>
    </source>
</evidence>